<protein>
    <submittedName>
        <fullName evidence="4">Uncharacterized protein</fullName>
    </submittedName>
</protein>
<keyword evidence="5" id="KW-1185">Reference proteome</keyword>
<comment type="caution">
    <text evidence="4">The sequence shown here is derived from an EMBL/GenBank/DDBJ whole genome shotgun (WGS) entry which is preliminary data.</text>
</comment>
<evidence type="ECO:0000313" key="4">
    <source>
        <dbReference type="EMBL" id="CAI2367789.1"/>
    </source>
</evidence>
<organism evidence="4 5">
    <name type="scientific">Euplotes crassus</name>
    <dbReference type="NCBI Taxonomy" id="5936"/>
    <lineage>
        <taxon>Eukaryota</taxon>
        <taxon>Sar</taxon>
        <taxon>Alveolata</taxon>
        <taxon>Ciliophora</taxon>
        <taxon>Intramacronucleata</taxon>
        <taxon>Spirotrichea</taxon>
        <taxon>Hypotrichia</taxon>
        <taxon>Euplotida</taxon>
        <taxon>Euplotidae</taxon>
        <taxon>Moneuplotes</taxon>
    </lineage>
</organism>
<keyword evidence="2" id="KW-1133">Transmembrane helix</keyword>
<feature type="signal peptide" evidence="3">
    <location>
        <begin position="1"/>
        <end position="22"/>
    </location>
</feature>
<evidence type="ECO:0000256" key="3">
    <source>
        <dbReference type="SAM" id="SignalP"/>
    </source>
</evidence>
<feature type="region of interest" description="Disordered" evidence="1">
    <location>
        <begin position="328"/>
        <end position="347"/>
    </location>
</feature>
<proteinExistence type="predicted"/>
<name>A0AAD1UM60_EUPCR</name>
<dbReference type="Proteomes" id="UP001295684">
    <property type="component" value="Unassembled WGS sequence"/>
</dbReference>
<keyword evidence="3" id="KW-0732">Signal</keyword>
<feature type="compositionally biased region" description="Basic and acidic residues" evidence="1">
    <location>
        <begin position="328"/>
        <end position="340"/>
    </location>
</feature>
<gene>
    <name evidence="4" type="ORF">ECRASSUSDP1_LOCUS9077</name>
</gene>
<dbReference type="AlphaFoldDB" id="A0AAD1UM60"/>
<evidence type="ECO:0000256" key="2">
    <source>
        <dbReference type="SAM" id="Phobius"/>
    </source>
</evidence>
<keyword evidence="2" id="KW-0472">Membrane</keyword>
<reference evidence="4" key="1">
    <citation type="submission" date="2023-07" db="EMBL/GenBank/DDBJ databases">
        <authorList>
            <consortium name="AG Swart"/>
            <person name="Singh M."/>
            <person name="Singh A."/>
            <person name="Seah K."/>
            <person name="Emmerich C."/>
        </authorList>
    </citation>
    <scope>NUCLEOTIDE SEQUENCE</scope>
    <source>
        <strain evidence="4">DP1</strain>
    </source>
</reference>
<dbReference type="EMBL" id="CAMPGE010008906">
    <property type="protein sequence ID" value="CAI2367789.1"/>
    <property type="molecule type" value="Genomic_DNA"/>
</dbReference>
<evidence type="ECO:0000256" key="1">
    <source>
        <dbReference type="SAM" id="MobiDB-lite"/>
    </source>
</evidence>
<feature type="chain" id="PRO_5042004058" evidence="3">
    <location>
        <begin position="23"/>
        <end position="347"/>
    </location>
</feature>
<evidence type="ECO:0000313" key="5">
    <source>
        <dbReference type="Proteomes" id="UP001295684"/>
    </source>
</evidence>
<keyword evidence="2" id="KW-0812">Transmembrane</keyword>
<accession>A0AAD1UM60</accession>
<feature type="transmembrane region" description="Helical" evidence="2">
    <location>
        <begin position="253"/>
        <end position="278"/>
    </location>
</feature>
<sequence>MWGKLCLLLVITISITITLAQGQDTDTKSQLSMPNTDPVRDLYIWTHNVSYCYLCIVHTAQKYCTVIGDYESSGHCCYNDQTSGYCSGSDKYICASSNWSVNNADMLLCPESKPECGQKRYFIDHGSQEFRIEKSIPNHDPCSYRLQIENEDIKNLSITVEYLRGGNVTIFTIPKHKFEVSLTHKLSEGQKATVVIPHSTDVYILTSPSSWLDPYDVFFDISIQVGPEQEHDQQTGHDDQESTFNHFYEEIPFIVYIIVILVLLTCIFITSCAAFYYLRKLINNPPHRFSSHNYSFSSSSSLEPPRIHQRCTSRPIFHEVVQEPLTDRIEMPERQSLKEPKRGRRIK</sequence>